<dbReference type="InterPro" id="IPR036259">
    <property type="entry name" value="MFS_trans_sf"/>
</dbReference>
<organism evidence="4 5">
    <name type="scientific">Peribacillus huizhouensis</name>
    <dbReference type="NCBI Taxonomy" id="1501239"/>
    <lineage>
        <taxon>Bacteria</taxon>
        <taxon>Bacillati</taxon>
        <taxon>Bacillota</taxon>
        <taxon>Bacilli</taxon>
        <taxon>Bacillales</taxon>
        <taxon>Bacillaceae</taxon>
        <taxon>Peribacillus</taxon>
    </lineage>
</organism>
<dbReference type="InterPro" id="IPR039672">
    <property type="entry name" value="MFS_2"/>
</dbReference>
<dbReference type="EMBL" id="JACJHX010000015">
    <property type="protein sequence ID" value="MBA9028609.1"/>
    <property type="molecule type" value="Genomic_DNA"/>
</dbReference>
<evidence type="ECO:0000313" key="5">
    <source>
        <dbReference type="Proteomes" id="UP000626697"/>
    </source>
</evidence>
<feature type="transmembrane region" description="Helical" evidence="3">
    <location>
        <begin position="399"/>
        <end position="417"/>
    </location>
</feature>
<feature type="transmembrane region" description="Helical" evidence="3">
    <location>
        <begin position="91"/>
        <end position="110"/>
    </location>
</feature>
<dbReference type="RefSeq" id="WP_182503647.1">
    <property type="nucleotide sequence ID" value="NZ_JACJHX010000015.1"/>
</dbReference>
<keyword evidence="3" id="KW-1133">Transmembrane helix</keyword>
<evidence type="ECO:0000313" key="4">
    <source>
        <dbReference type="EMBL" id="MBA9028609.1"/>
    </source>
</evidence>
<dbReference type="PANTHER" id="PTHR11328">
    <property type="entry name" value="MAJOR FACILITATOR SUPERFAMILY DOMAIN-CONTAINING PROTEIN"/>
    <property type="match status" value="1"/>
</dbReference>
<gene>
    <name evidence="4" type="ORF">HNP81_003929</name>
</gene>
<keyword evidence="2" id="KW-0769">Symport</keyword>
<dbReference type="SUPFAM" id="SSF103473">
    <property type="entry name" value="MFS general substrate transporter"/>
    <property type="match status" value="1"/>
</dbReference>
<feature type="transmembrane region" description="Helical" evidence="3">
    <location>
        <begin position="116"/>
        <end position="139"/>
    </location>
</feature>
<accession>A0ABR6CU99</accession>
<proteinExistence type="predicted"/>
<keyword evidence="3" id="KW-0812">Transmembrane</keyword>
<protein>
    <submittedName>
        <fullName evidence="4">Sugar (Glycoside-pentoside-hexuronide) transporter</fullName>
    </submittedName>
</protein>
<comment type="caution">
    <text evidence="4">The sequence shown here is derived from an EMBL/GenBank/DDBJ whole genome shotgun (WGS) entry which is preliminary data.</text>
</comment>
<keyword evidence="5" id="KW-1185">Reference proteome</keyword>
<evidence type="ECO:0000256" key="3">
    <source>
        <dbReference type="SAM" id="Phobius"/>
    </source>
</evidence>
<keyword evidence="3" id="KW-0472">Membrane</keyword>
<dbReference type="Gene3D" id="1.20.1250.20">
    <property type="entry name" value="MFS general substrate transporter like domains"/>
    <property type="match status" value="1"/>
</dbReference>
<dbReference type="Pfam" id="PF13347">
    <property type="entry name" value="MFS_2"/>
    <property type="match status" value="1"/>
</dbReference>
<dbReference type="InterPro" id="IPR001927">
    <property type="entry name" value="Na/Gal_symport"/>
</dbReference>
<name>A0ABR6CU99_9BACI</name>
<evidence type="ECO:0000256" key="1">
    <source>
        <dbReference type="ARBA" id="ARBA00022448"/>
    </source>
</evidence>
<dbReference type="NCBIfam" id="TIGR00792">
    <property type="entry name" value="gph"/>
    <property type="match status" value="1"/>
</dbReference>
<feature type="transmembrane region" description="Helical" evidence="3">
    <location>
        <begin position="324"/>
        <end position="354"/>
    </location>
</feature>
<feature type="transmembrane region" description="Helical" evidence="3">
    <location>
        <begin position="423"/>
        <end position="445"/>
    </location>
</feature>
<reference evidence="4 5" key="1">
    <citation type="submission" date="2020-08" db="EMBL/GenBank/DDBJ databases">
        <title>Genomic Encyclopedia of Type Strains, Phase IV (KMG-IV): sequencing the most valuable type-strain genomes for metagenomic binning, comparative biology and taxonomic classification.</title>
        <authorList>
            <person name="Goeker M."/>
        </authorList>
    </citation>
    <scope>NUCLEOTIDE SEQUENCE [LARGE SCALE GENOMIC DNA]</scope>
    <source>
        <strain evidence="4 5">DSM 105481</strain>
    </source>
</reference>
<feature type="transmembrane region" description="Helical" evidence="3">
    <location>
        <begin position="294"/>
        <end position="312"/>
    </location>
</feature>
<dbReference type="Proteomes" id="UP000626697">
    <property type="component" value="Unassembled WGS sequence"/>
</dbReference>
<feature type="transmembrane region" description="Helical" evidence="3">
    <location>
        <begin position="160"/>
        <end position="183"/>
    </location>
</feature>
<sequence length="474" mass="52358">MGNSSIASEIQYNNAKPWQLVAFAFNNSATNAQYFMYLMFFIYYCTDSLGLSAVIVGGMMTFSRIFDAFIDPMIGLMIDKTNTRFGKFRPYMFVGMIIMNISTIGLYWGLQLDSNIAMYTWIAVCYVIWNIGYTCSTICTKSAQNVLTNNPKQRPLVSGIDQVIMTGLDILIFSFGMIILNYFGGVEDPASFRNFAFMIAGFTTLFTIFAMAGIWKKDNENYYEVKDITKKENQIKIKDFISIIKGNKALQMLIVAGSSTKIATSIQSSATAYFFIIVMGGAEFQAIVNGPATFVSLAGAFIGVGLAVYLGLKKSFVIGQILSIVAAAIILVIRPFDAGSVILAVVLISFFRLAERMADTNQIPMIADVADYELWKNGRFIPSMIATAFSFVDKMVSSLSGLLLGAVLGAAHYTAGMEVTLTLYWSILGLYFGAPLIAHIIALIAMKKYPINKEFYEKMTRENNESKAKVEMGA</sequence>
<keyword evidence="1" id="KW-0813">Transport</keyword>
<dbReference type="PANTHER" id="PTHR11328:SF36">
    <property type="entry name" value="MELIBIOSE PERMEASE"/>
    <property type="match status" value="1"/>
</dbReference>
<feature type="transmembrane region" description="Helical" evidence="3">
    <location>
        <begin position="195"/>
        <end position="215"/>
    </location>
</feature>
<evidence type="ECO:0000256" key="2">
    <source>
        <dbReference type="ARBA" id="ARBA00022847"/>
    </source>
</evidence>